<dbReference type="AlphaFoldDB" id="A0A223NVM0"/>
<proteinExistence type="predicted"/>
<organism evidence="1 2">
    <name type="scientific">Mucilaginibacter xinganensis</name>
    <dbReference type="NCBI Taxonomy" id="1234841"/>
    <lineage>
        <taxon>Bacteria</taxon>
        <taxon>Pseudomonadati</taxon>
        <taxon>Bacteroidota</taxon>
        <taxon>Sphingobacteriia</taxon>
        <taxon>Sphingobacteriales</taxon>
        <taxon>Sphingobacteriaceae</taxon>
        <taxon>Mucilaginibacter</taxon>
    </lineage>
</organism>
<dbReference type="KEGG" id="muc:MuYL_2015"/>
<name>A0A223NVM0_9SPHI</name>
<accession>A0A223NVM0</accession>
<dbReference type="EMBL" id="CP022743">
    <property type="protein sequence ID" value="ASU33907.1"/>
    <property type="molecule type" value="Genomic_DNA"/>
</dbReference>
<dbReference type="Proteomes" id="UP000215002">
    <property type="component" value="Chromosome"/>
</dbReference>
<evidence type="ECO:0000313" key="1">
    <source>
        <dbReference type="EMBL" id="ASU33907.1"/>
    </source>
</evidence>
<sequence length="46" mass="5103">MPPAYHQLEQLAHQAAKSGRQCAEWMPAVGSPSGIHDYRMRVLLVA</sequence>
<reference evidence="1 2" key="1">
    <citation type="submission" date="2017-08" db="EMBL/GenBank/DDBJ databases">
        <title>Complete genome sequence of Mucilaginibacter sp. strain BJC16-A31.</title>
        <authorList>
            <consortium name="Henan University of Science and Technology"/>
            <person name="You X."/>
        </authorList>
    </citation>
    <scope>NUCLEOTIDE SEQUENCE [LARGE SCALE GENOMIC DNA]</scope>
    <source>
        <strain evidence="1 2">BJC16-A31</strain>
    </source>
</reference>
<gene>
    <name evidence="1" type="ORF">MuYL_2015</name>
</gene>
<evidence type="ECO:0000313" key="2">
    <source>
        <dbReference type="Proteomes" id="UP000215002"/>
    </source>
</evidence>
<protein>
    <submittedName>
        <fullName evidence="1">Uncharacterized protein</fullName>
    </submittedName>
</protein>
<keyword evidence="2" id="KW-1185">Reference proteome</keyword>